<proteinExistence type="predicted"/>
<feature type="domain" description="Ribosomal protein mS38 C-terminal" evidence="2">
    <location>
        <begin position="61"/>
        <end position="94"/>
    </location>
</feature>
<dbReference type="OrthoDB" id="4036444at2759"/>
<dbReference type="Proteomes" id="UP000189911">
    <property type="component" value="Chromosome E"/>
</dbReference>
<evidence type="ECO:0000313" key="4">
    <source>
        <dbReference type="Proteomes" id="UP000189911"/>
    </source>
</evidence>
<keyword evidence="4" id="KW-1185">Reference proteome</keyword>
<name>A0A1G4JP98_9SACH</name>
<gene>
    <name evidence="3" type="ORF">LANO_0E01288G</name>
</gene>
<dbReference type="EMBL" id="LT598451">
    <property type="protein sequence ID" value="SCU92545.1"/>
    <property type="molecule type" value="Genomic_DNA"/>
</dbReference>
<sequence>MLGVLRRAVAGGLKPRVSSLFPKAGMHAFPIHDLARQSMLPITLLKPLVPMEPSTKAEEMFTDSVMRKRKLKIKKHKLRKRRKRQKAEKRKQTQGK</sequence>
<dbReference type="Pfam" id="PF08213">
    <property type="entry name" value="COX24_C"/>
    <property type="match status" value="1"/>
</dbReference>
<accession>A0A1G4JP98</accession>
<protein>
    <submittedName>
        <fullName evidence="3">LANO_0E01288g1_1</fullName>
    </submittedName>
</protein>
<reference evidence="4" key="1">
    <citation type="submission" date="2016-03" db="EMBL/GenBank/DDBJ databases">
        <authorList>
            <person name="Devillers Hugo."/>
        </authorList>
    </citation>
    <scope>NUCLEOTIDE SEQUENCE [LARGE SCALE GENOMIC DNA]</scope>
</reference>
<dbReference type="AlphaFoldDB" id="A0A1G4JP98"/>
<feature type="region of interest" description="Disordered" evidence="1">
    <location>
        <begin position="69"/>
        <end position="96"/>
    </location>
</feature>
<evidence type="ECO:0000256" key="1">
    <source>
        <dbReference type="SAM" id="MobiDB-lite"/>
    </source>
</evidence>
<organism evidence="3 4">
    <name type="scientific">Lachancea nothofagi CBS 11611</name>
    <dbReference type="NCBI Taxonomy" id="1266666"/>
    <lineage>
        <taxon>Eukaryota</taxon>
        <taxon>Fungi</taxon>
        <taxon>Dikarya</taxon>
        <taxon>Ascomycota</taxon>
        <taxon>Saccharomycotina</taxon>
        <taxon>Saccharomycetes</taxon>
        <taxon>Saccharomycetales</taxon>
        <taxon>Saccharomycetaceae</taxon>
        <taxon>Lachancea</taxon>
    </lineage>
</organism>
<evidence type="ECO:0000313" key="3">
    <source>
        <dbReference type="EMBL" id="SCU92545.1"/>
    </source>
</evidence>
<dbReference type="InterPro" id="IPR013177">
    <property type="entry name" value="Ribosomal_mS38_C"/>
</dbReference>
<evidence type="ECO:0000259" key="2">
    <source>
        <dbReference type="SMART" id="SM01155"/>
    </source>
</evidence>
<dbReference type="SMART" id="SM01155">
    <property type="entry name" value="DUF1713"/>
    <property type="match status" value="1"/>
</dbReference>